<organism evidence="5 6">
    <name type="scientific">Oikopleura dioica</name>
    <name type="common">Tunicate</name>
    <dbReference type="NCBI Taxonomy" id="34765"/>
    <lineage>
        <taxon>Eukaryota</taxon>
        <taxon>Metazoa</taxon>
        <taxon>Chordata</taxon>
        <taxon>Tunicata</taxon>
        <taxon>Appendicularia</taxon>
        <taxon>Copelata</taxon>
        <taxon>Oikopleuridae</taxon>
        <taxon>Oikopleura</taxon>
    </lineage>
</organism>
<dbReference type="Gene3D" id="3.40.50.300">
    <property type="entry name" value="P-loop containing nucleotide triphosphate hydrolases"/>
    <property type="match status" value="1"/>
</dbReference>
<evidence type="ECO:0000259" key="4">
    <source>
        <dbReference type="Pfam" id="PF00685"/>
    </source>
</evidence>
<keyword evidence="2" id="KW-0325">Glycoprotein</keyword>
<dbReference type="InterPro" id="IPR037359">
    <property type="entry name" value="NST/OST"/>
</dbReference>
<feature type="domain" description="Sulfotransferase" evidence="4">
    <location>
        <begin position="93"/>
        <end position="360"/>
    </location>
</feature>
<name>A0ABN7SDQ4_OIKDI</name>
<evidence type="ECO:0000256" key="2">
    <source>
        <dbReference type="ARBA" id="ARBA00023180"/>
    </source>
</evidence>
<dbReference type="PANTHER" id="PTHR10605:SF72">
    <property type="entry name" value="HEPARAN SULFATE 3-O SULFOTRANSFERASE-B, ISOFORM A"/>
    <property type="match status" value="1"/>
</dbReference>
<accession>A0ABN7SDQ4</accession>
<comment type="similarity">
    <text evidence="3">Belongs to the sulfotransferase 1 family.</text>
</comment>
<dbReference type="Proteomes" id="UP001158576">
    <property type="component" value="Chromosome XSR"/>
</dbReference>
<dbReference type="InterPro" id="IPR027417">
    <property type="entry name" value="P-loop_NTPase"/>
</dbReference>
<dbReference type="InterPro" id="IPR000863">
    <property type="entry name" value="Sulfotransferase_dom"/>
</dbReference>
<dbReference type="EC" id="2.8.2.-" evidence="3"/>
<proteinExistence type="inferred from homology"/>
<keyword evidence="6" id="KW-1185">Reference proteome</keyword>
<keyword evidence="1 3" id="KW-0808">Transferase</keyword>
<sequence length="383" mass="44804">MIGNIIRRFNRSIPRTFRMDMLRVRRILLVLLCLGSLILVFKNERAYRNFKLTFFMESDWYTPAPVDKSRWGKRQTKEVFEMNAGENDDIRPPDAIGAGAKKCGTIAFAYFLSLNPDFRRTSYTEGHWLYKDSQWKGGFQSYKRKLPTSEPGQITYEGTPRYLVESSVPARAKAISKDMKIIITLCDPIKRMRSDFIHTTLTTEPHAQEIKGYKNISSFVDEWLPRVKRNILEQGEEYLTDVYYHDITASIFTNSIYSHYLNHWLDYFPRDQILFLDGEETLNAPYKTMDKAQDFLNLDHVLTNEHFFINEETGYYCAKRPENMKKTFCLPKSKGRTGNLADPSYLELGKDQIEALKEFFTPFNRQLCDIVGHSMSFYADLCK</sequence>
<evidence type="ECO:0000313" key="5">
    <source>
        <dbReference type="EMBL" id="CAG5095269.1"/>
    </source>
</evidence>
<gene>
    <name evidence="5" type="ORF">OKIOD_LOCUS5668</name>
</gene>
<evidence type="ECO:0000313" key="6">
    <source>
        <dbReference type="Proteomes" id="UP001158576"/>
    </source>
</evidence>
<dbReference type="EMBL" id="OU015569">
    <property type="protein sequence ID" value="CAG5095269.1"/>
    <property type="molecule type" value="Genomic_DNA"/>
</dbReference>
<dbReference type="Pfam" id="PF00685">
    <property type="entry name" value="Sulfotransfer_1"/>
    <property type="match status" value="1"/>
</dbReference>
<reference evidence="5 6" key="1">
    <citation type="submission" date="2021-04" db="EMBL/GenBank/DDBJ databases">
        <authorList>
            <person name="Bliznina A."/>
        </authorList>
    </citation>
    <scope>NUCLEOTIDE SEQUENCE [LARGE SCALE GENOMIC DNA]</scope>
</reference>
<dbReference type="SUPFAM" id="SSF52540">
    <property type="entry name" value="P-loop containing nucleoside triphosphate hydrolases"/>
    <property type="match status" value="1"/>
</dbReference>
<evidence type="ECO:0000256" key="3">
    <source>
        <dbReference type="RuleBase" id="RU361155"/>
    </source>
</evidence>
<evidence type="ECO:0000256" key="1">
    <source>
        <dbReference type="ARBA" id="ARBA00022679"/>
    </source>
</evidence>
<protein>
    <recommendedName>
        <fullName evidence="3">Sulfotransferase</fullName>
        <ecNumber evidence="3">2.8.2.-</ecNumber>
    </recommendedName>
</protein>
<dbReference type="PANTHER" id="PTHR10605">
    <property type="entry name" value="HEPARAN SULFATE SULFOTRANSFERASE"/>
    <property type="match status" value="1"/>
</dbReference>